<feature type="domain" description="DDE-1" evidence="1">
    <location>
        <begin position="147"/>
        <end position="208"/>
    </location>
</feature>
<sequence>MSNNIQYNFINCDDTPKTHRAVMCNRFLILKPPRELFRRSVAIAHRVTTNRCTTAQRVKNIQPIGVLPASSAMSPATYTETTPRMSSVIDLTSPAASALLVEVSTQISAQGDASGRWLRACCPLWDVTEPRDSLTVDKKEKDKKQSKQRITVSVAINADGSDRLLLHFIGKSKVPTPLRNRDVLAEIGAMYTNTAKAWINKLKHCDWFLEQNE</sequence>
<dbReference type="GO" id="GO:0003676">
    <property type="term" value="F:nucleic acid binding"/>
    <property type="evidence" value="ECO:0007669"/>
    <property type="project" value="InterPro"/>
</dbReference>
<dbReference type="GeneID" id="20642108"/>
<accession>G4ZL55</accession>
<reference evidence="2 3" key="1">
    <citation type="journal article" date="2006" name="Science">
        <title>Phytophthora genome sequences uncover evolutionary origins and mechanisms of pathogenesis.</title>
        <authorList>
            <person name="Tyler B.M."/>
            <person name="Tripathy S."/>
            <person name="Zhang X."/>
            <person name="Dehal P."/>
            <person name="Jiang R.H."/>
            <person name="Aerts A."/>
            <person name="Arredondo F.D."/>
            <person name="Baxter L."/>
            <person name="Bensasson D."/>
            <person name="Beynon J.L."/>
            <person name="Chapman J."/>
            <person name="Damasceno C.M."/>
            <person name="Dorrance A.E."/>
            <person name="Dou D."/>
            <person name="Dickerman A.W."/>
            <person name="Dubchak I.L."/>
            <person name="Garbelotto M."/>
            <person name="Gijzen M."/>
            <person name="Gordon S.G."/>
            <person name="Govers F."/>
            <person name="Grunwald N.J."/>
            <person name="Huang W."/>
            <person name="Ivors K.L."/>
            <person name="Jones R.W."/>
            <person name="Kamoun S."/>
            <person name="Krampis K."/>
            <person name="Lamour K.H."/>
            <person name="Lee M.K."/>
            <person name="McDonald W.H."/>
            <person name="Medina M."/>
            <person name="Meijer H.J."/>
            <person name="Nordberg E.K."/>
            <person name="Maclean D.J."/>
            <person name="Ospina-Giraldo M.D."/>
            <person name="Morris P.F."/>
            <person name="Phuntumart V."/>
            <person name="Putnam N.H."/>
            <person name="Rash S."/>
            <person name="Rose J.K."/>
            <person name="Sakihama Y."/>
            <person name="Salamov A.A."/>
            <person name="Savidor A."/>
            <person name="Scheuring C.F."/>
            <person name="Smith B.M."/>
            <person name="Sobral B.W."/>
            <person name="Terry A."/>
            <person name="Torto-Alalibo T.A."/>
            <person name="Win J."/>
            <person name="Xu Z."/>
            <person name="Zhang H."/>
            <person name="Grigoriev I.V."/>
            <person name="Rokhsar D.S."/>
            <person name="Boore J.L."/>
        </authorList>
    </citation>
    <scope>NUCLEOTIDE SEQUENCE [LARGE SCALE GENOMIC DNA]</scope>
    <source>
        <strain evidence="2 3">P6497</strain>
    </source>
</reference>
<proteinExistence type="predicted"/>
<organism evidence="2 3">
    <name type="scientific">Phytophthora sojae (strain P6497)</name>
    <name type="common">Soybean stem and root rot agent</name>
    <name type="synonym">Phytophthora megasperma f. sp. glycines</name>
    <dbReference type="NCBI Taxonomy" id="1094619"/>
    <lineage>
        <taxon>Eukaryota</taxon>
        <taxon>Sar</taxon>
        <taxon>Stramenopiles</taxon>
        <taxon>Oomycota</taxon>
        <taxon>Peronosporomycetes</taxon>
        <taxon>Peronosporales</taxon>
        <taxon>Peronosporaceae</taxon>
        <taxon>Phytophthora</taxon>
    </lineage>
</organism>
<gene>
    <name evidence="2" type="ORF">PHYSODRAFT_302055</name>
</gene>
<dbReference type="EMBL" id="JH159155">
    <property type="protein sequence ID" value="EGZ15569.1"/>
    <property type="molecule type" value="Genomic_DNA"/>
</dbReference>
<protein>
    <recommendedName>
        <fullName evidence="1">DDE-1 domain-containing protein</fullName>
    </recommendedName>
</protein>
<evidence type="ECO:0000313" key="2">
    <source>
        <dbReference type="EMBL" id="EGZ15569.1"/>
    </source>
</evidence>
<evidence type="ECO:0000313" key="3">
    <source>
        <dbReference type="Proteomes" id="UP000002640"/>
    </source>
</evidence>
<keyword evidence="3" id="KW-1185">Reference proteome</keyword>
<dbReference type="RefSeq" id="XP_009529318.1">
    <property type="nucleotide sequence ID" value="XM_009531023.1"/>
</dbReference>
<dbReference type="Pfam" id="PF03184">
    <property type="entry name" value="DDE_1"/>
    <property type="match status" value="1"/>
</dbReference>
<evidence type="ECO:0000259" key="1">
    <source>
        <dbReference type="Pfam" id="PF03184"/>
    </source>
</evidence>
<dbReference type="AlphaFoldDB" id="G4ZL55"/>
<dbReference type="InterPro" id="IPR004875">
    <property type="entry name" value="DDE_SF_endonuclease_dom"/>
</dbReference>
<dbReference type="KEGG" id="psoj:PHYSODRAFT_302055"/>
<name>G4ZL55_PHYSP</name>
<dbReference type="InParanoid" id="G4ZL55"/>
<dbReference type="Proteomes" id="UP000002640">
    <property type="component" value="Unassembled WGS sequence"/>
</dbReference>